<keyword evidence="1" id="KW-0732">Signal</keyword>
<protein>
    <recommendedName>
        <fullName evidence="4">Lipoprotein</fullName>
    </recommendedName>
</protein>
<dbReference type="AlphaFoldDB" id="A0A5K7YHN3"/>
<evidence type="ECO:0000313" key="3">
    <source>
        <dbReference type="Proteomes" id="UP000427906"/>
    </source>
</evidence>
<name>A0A5K7YHN3_9BACT</name>
<dbReference type="Proteomes" id="UP000427906">
    <property type="component" value="Chromosome"/>
</dbReference>
<dbReference type="EMBL" id="AP021874">
    <property type="protein sequence ID" value="BBO67590.1"/>
    <property type="molecule type" value="Genomic_DNA"/>
</dbReference>
<proteinExistence type="predicted"/>
<feature type="chain" id="PRO_5024289496" description="Lipoprotein" evidence="1">
    <location>
        <begin position="23"/>
        <end position="73"/>
    </location>
</feature>
<feature type="signal peptide" evidence="1">
    <location>
        <begin position="1"/>
        <end position="22"/>
    </location>
</feature>
<evidence type="ECO:0000313" key="2">
    <source>
        <dbReference type="EMBL" id="BBO67590.1"/>
    </source>
</evidence>
<gene>
    <name evidence="2" type="ORF">DSCA_15200</name>
</gene>
<dbReference type="RefSeq" id="WP_155315836.1">
    <property type="nucleotide sequence ID" value="NZ_AP021874.1"/>
</dbReference>
<organism evidence="2 3">
    <name type="scientific">Desulfosarcina alkanivorans</name>
    <dbReference type="NCBI Taxonomy" id="571177"/>
    <lineage>
        <taxon>Bacteria</taxon>
        <taxon>Pseudomonadati</taxon>
        <taxon>Thermodesulfobacteriota</taxon>
        <taxon>Desulfobacteria</taxon>
        <taxon>Desulfobacterales</taxon>
        <taxon>Desulfosarcinaceae</taxon>
        <taxon>Desulfosarcina</taxon>
    </lineage>
</organism>
<evidence type="ECO:0000256" key="1">
    <source>
        <dbReference type="SAM" id="SignalP"/>
    </source>
</evidence>
<evidence type="ECO:0008006" key="4">
    <source>
        <dbReference type="Google" id="ProtNLM"/>
    </source>
</evidence>
<reference evidence="2 3" key="1">
    <citation type="submission" date="2019-11" db="EMBL/GenBank/DDBJ databases">
        <title>Comparative genomics of hydrocarbon-degrading Desulfosarcina strains.</title>
        <authorList>
            <person name="Watanabe M."/>
            <person name="Kojima H."/>
            <person name="Fukui M."/>
        </authorList>
    </citation>
    <scope>NUCLEOTIDE SEQUENCE [LARGE SCALE GENOMIC DNA]</scope>
    <source>
        <strain evidence="2 3">PL12</strain>
    </source>
</reference>
<dbReference type="PROSITE" id="PS51257">
    <property type="entry name" value="PROKAR_LIPOPROTEIN"/>
    <property type="match status" value="1"/>
</dbReference>
<accession>A0A5K7YHN3</accession>
<dbReference type="OrthoDB" id="5421664at2"/>
<sequence>MKKAIVLIFLAFFMASCSGTLVQSEFMEHDTLYKNWDHMKFSWYGHRNPTAEDQQNSAEQQWWGFEVPYIPGE</sequence>
<keyword evidence="3" id="KW-1185">Reference proteome</keyword>
<dbReference type="KEGG" id="dalk:DSCA_15200"/>